<keyword evidence="5" id="KW-1185">Reference proteome</keyword>
<evidence type="ECO:0000313" key="4">
    <source>
        <dbReference type="EMBL" id="TLS68708.1"/>
    </source>
</evidence>
<proteinExistence type="predicted"/>
<feature type="signal peptide" evidence="1">
    <location>
        <begin position="1"/>
        <end position="20"/>
    </location>
</feature>
<dbReference type="InterPro" id="IPR050361">
    <property type="entry name" value="MPP/UQCRC_Complex"/>
</dbReference>
<protein>
    <submittedName>
        <fullName evidence="4">Insulinase family protein</fullName>
    </submittedName>
</protein>
<dbReference type="PANTHER" id="PTHR11851:SF224">
    <property type="entry name" value="PROCESSING PROTEASE"/>
    <property type="match status" value="1"/>
</dbReference>
<dbReference type="Pfam" id="PF00675">
    <property type="entry name" value="Peptidase_M16"/>
    <property type="match status" value="1"/>
</dbReference>
<accession>A0A5R9GSY6</accession>
<evidence type="ECO:0000259" key="3">
    <source>
        <dbReference type="Pfam" id="PF05193"/>
    </source>
</evidence>
<dbReference type="GO" id="GO:0046872">
    <property type="term" value="F:metal ion binding"/>
    <property type="evidence" value="ECO:0007669"/>
    <property type="project" value="InterPro"/>
</dbReference>
<dbReference type="Gene3D" id="3.30.830.10">
    <property type="entry name" value="Metalloenzyme, LuxS/M16 peptidase-like"/>
    <property type="match status" value="2"/>
</dbReference>
<dbReference type="Pfam" id="PF05193">
    <property type="entry name" value="Peptidase_M16_C"/>
    <property type="match status" value="1"/>
</dbReference>
<dbReference type="OrthoDB" id="9811314at2"/>
<comment type="caution">
    <text evidence="4">The sequence shown here is derived from an EMBL/GenBank/DDBJ whole genome shotgun (WGS) entry which is preliminary data.</text>
</comment>
<dbReference type="InterPro" id="IPR007863">
    <property type="entry name" value="Peptidase_M16_C"/>
</dbReference>
<name>A0A5R9GSY6_9PROT</name>
<feature type="domain" description="Peptidase M16 C-terminal" evidence="3">
    <location>
        <begin position="192"/>
        <end position="366"/>
    </location>
</feature>
<dbReference type="InterPro" id="IPR011765">
    <property type="entry name" value="Pept_M16_N"/>
</dbReference>
<feature type="domain" description="Peptidase M16 N-terminal" evidence="2">
    <location>
        <begin position="35"/>
        <end position="139"/>
    </location>
</feature>
<evidence type="ECO:0000259" key="2">
    <source>
        <dbReference type="Pfam" id="PF00675"/>
    </source>
</evidence>
<dbReference type="Proteomes" id="UP000306585">
    <property type="component" value="Unassembled WGS sequence"/>
</dbReference>
<evidence type="ECO:0000313" key="5">
    <source>
        <dbReference type="Proteomes" id="UP000306585"/>
    </source>
</evidence>
<dbReference type="SUPFAM" id="SSF63411">
    <property type="entry name" value="LuxS/MPP-like metallohydrolase"/>
    <property type="match status" value="2"/>
</dbReference>
<organism evidence="4 5">
    <name type="scientific">Mariprofundus erugo</name>
    <dbReference type="NCBI Taxonomy" id="2528639"/>
    <lineage>
        <taxon>Bacteria</taxon>
        <taxon>Pseudomonadati</taxon>
        <taxon>Pseudomonadota</taxon>
        <taxon>Candidatius Mariprofundia</taxon>
        <taxon>Mariprofundales</taxon>
        <taxon>Mariprofundaceae</taxon>
        <taxon>Mariprofundus</taxon>
    </lineage>
</organism>
<keyword evidence="1" id="KW-0732">Signal</keyword>
<feature type="chain" id="PRO_5024391469" evidence="1">
    <location>
        <begin position="21"/>
        <end position="440"/>
    </location>
</feature>
<reference evidence="4 5" key="1">
    <citation type="journal article" date="2019" name="Appl. Environ. Microbiol.">
        <title>Environmental Evidence and Genomic Insight of Iron-oxidizing Bacteria Preference Towards More Corrosion Resistant Stainless Steel at Higher Salinities.</title>
        <authorList>
            <person name="Garrison C.E."/>
            <person name="Price K.A."/>
            <person name="Field E.K."/>
        </authorList>
    </citation>
    <scope>NUCLEOTIDE SEQUENCE [LARGE SCALE GENOMIC DNA]</scope>
    <source>
        <strain evidence="4 5">P3</strain>
    </source>
</reference>
<sequence length="440" mass="47189">MKRWLTLPLFALLLIAQTAAAVPAIQEARTNNGLRVLLMEAHNVPMVSMQLSVIAGSRFDAPGKAGTAAMLAAMLGDHTARHNHKAWSDVLDADAIQLGAGASQDEMSLSMTTLREALEPGLDLFAEALLMPGWDKTRFAILQQDSVAAARKELEEPGAQAATAAANLLFGTHPYGHRASGSAESLASIRIPDMQSLYKAQVKPDGAVLAVSGDITMAELLPLLNARLAGWQGKPAHSLMDLAIAADVHGKSADVALPTSQTLVELLRLGPSRADADFFPAFVLNHMLGGGGFGSRLMEEVREKRGLVYGVYSYFVPLAVPGPFVISLQTRGDQADKAEAVVREVLQQMAAGQITRQQLQASKDNLSGSFAQRMDSNRERVGLISMIGLYNLPLDYLSTWTAHVDAVTLDQVKAQAARFLKPDEWNRVRVGANLGSSHAK</sequence>
<dbReference type="EMBL" id="VBRY01000002">
    <property type="protein sequence ID" value="TLS68708.1"/>
    <property type="molecule type" value="Genomic_DNA"/>
</dbReference>
<evidence type="ECO:0000256" key="1">
    <source>
        <dbReference type="SAM" id="SignalP"/>
    </source>
</evidence>
<dbReference type="InterPro" id="IPR011249">
    <property type="entry name" value="Metalloenz_LuxS/M16"/>
</dbReference>
<dbReference type="AlphaFoldDB" id="A0A5R9GSY6"/>
<dbReference type="PANTHER" id="PTHR11851">
    <property type="entry name" value="METALLOPROTEASE"/>
    <property type="match status" value="1"/>
</dbReference>
<dbReference type="RefSeq" id="WP_138238327.1">
    <property type="nucleotide sequence ID" value="NZ_VBRY01000002.1"/>
</dbReference>
<gene>
    <name evidence="4" type="ORF">FEF65_03155</name>
</gene>